<evidence type="ECO:0000256" key="3">
    <source>
        <dbReference type="ARBA" id="ARBA00023036"/>
    </source>
</evidence>
<evidence type="ECO:0000259" key="5">
    <source>
        <dbReference type="PROSITE" id="PS51335"/>
    </source>
</evidence>
<dbReference type="Ensembl" id="ENSCMIT00000005940.1">
    <property type="protein sequence ID" value="ENSCMIP00000005746.1"/>
    <property type="gene ID" value="ENSCMIG00000002328.1"/>
</dbReference>
<dbReference type="GeneTree" id="ENSGT00940000155994"/>
<dbReference type="InterPro" id="IPR011993">
    <property type="entry name" value="PH-like_dom_sf"/>
</dbReference>
<dbReference type="GO" id="GO:0017124">
    <property type="term" value="F:SH3 domain binding"/>
    <property type="evidence" value="ECO:0007669"/>
    <property type="project" value="UniProtKB-KW"/>
</dbReference>
<keyword evidence="2" id="KW-0581">Phagocytosis</keyword>
<dbReference type="PANTHER" id="PTHR12771">
    <property type="entry name" value="ENGULFMENT AND CELL MOTILITY"/>
    <property type="match status" value="1"/>
</dbReference>
<dbReference type="SUPFAM" id="SSF48371">
    <property type="entry name" value="ARM repeat"/>
    <property type="match status" value="1"/>
</dbReference>
<dbReference type="Gene3D" id="1.25.10.10">
    <property type="entry name" value="Leucine-rich Repeat Variant"/>
    <property type="match status" value="1"/>
</dbReference>
<evidence type="ECO:0000313" key="7">
    <source>
        <dbReference type="Proteomes" id="UP000314986"/>
    </source>
</evidence>
<dbReference type="InterPro" id="IPR011989">
    <property type="entry name" value="ARM-like"/>
</dbReference>
<dbReference type="InterPro" id="IPR024574">
    <property type="entry name" value="ELMO_ARM"/>
</dbReference>
<dbReference type="Gene3D" id="2.30.30.40">
    <property type="entry name" value="SH3 Domains"/>
    <property type="match status" value="1"/>
</dbReference>
<reference evidence="7" key="1">
    <citation type="journal article" date="2006" name="Science">
        <title>Ancient noncoding elements conserved in the human genome.</title>
        <authorList>
            <person name="Venkatesh B."/>
            <person name="Kirkness E.F."/>
            <person name="Loh Y.H."/>
            <person name="Halpern A.L."/>
            <person name="Lee A.P."/>
            <person name="Johnson J."/>
            <person name="Dandona N."/>
            <person name="Viswanathan L.D."/>
            <person name="Tay A."/>
            <person name="Venter J.C."/>
            <person name="Strausberg R.L."/>
            <person name="Brenner S."/>
        </authorList>
    </citation>
    <scope>NUCLEOTIDE SEQUENCE [LARGE SCALE GENOMIC DNA]</scope>
</reference>
<dbReference type="InterPro" id="IPR050868">
    <property type="entry name" value="ELMO_domain-containing"/>
</dbReference>
<evidence type="ECO:0000256" key="2">
    <source>
        <dbReference type="ARBA" id="ARBA00022907"/>
    </source>
</evidence>
<evidence type="ECO:0000256" key="4">
    <source>
        <dbReference type="ARBA" id="ARBA00024863"/>
    </source>
</evidence>
<dbReference type="Pfam" id="PF04727">
    <property type="entry name" value="ELMO_CED12"/>
    <property type="match status" value="1"/>
</dbReference>
<dbReference type="PANTHER" id="PTHR12771:SF23">
    <property type="entry name" value="ENGULFMENT AND CELL MOTILITY PROTEIN 1"/>
    <property type="match status" value="1"/>
</dbReference>
<dbReference type="Gene3D" id="6.10.250.810">
    <property type="match status" value="1"/>
</dbReference>
<dbReference type="GO" id="GO:0032045">
    <property type="term" value="C:guanyl-nucleotide exchange factor complex"/>
    <property type="evidence" value="ECO:0007669"/>
    <property type="project" value="TreeGrafter"/>
</dbReference>
<keyword evidence="3" id="KW-0729">SH3-binding</keyword>
<reference evidence="6" key="4">
    <citation type="submission" date="2025-08" db="UniProtKB">
        <authorList>
            <consortium name="Ensembl"/>
        </authorList>
    </citation>
    <scope>IDENTIFICATION</scope>
</reference>
<feature type="domain" description="ELMO" evidence="5">
    <location>
        <begin position="312"/>
        <end position="484"/>
    </location>
</feature>
<dbReference type="Gene3D" id="2.30.29.30">
    <property type="entry name" value="Pleckstrin-homology domain (PH domain)/Phosphotyrosine-binding domain (PTB)"/>
    <property type="match status" value="1"/>
</dbReference>
<dbReference type="GO" id="GO:0006909">
    <property type="term" value="P:phagocytosis"/>
    <property type="evidence" value="ECO:0007669"/>
    <property type="project" value="UniProtKB-KW"/>
</dbReference>
<evidence type="ECO:0000313" key="6">
    <source>
        <dbReference type="Ensembl" id="ENSCMIP00000005746.1"/>
    </source>
</evidence>
<dbReference type="Pfam" id="PF16457">
    <property type="entry name" value="PH_12"/>
    <property type="match status" value="1"/>
</dbReference>
<dbReference type="InterPro" id="IPR001849">
    <property type="entry name" value="PH_domain"/>
</dbReference>
<reference evidence="7" key="2">
    <citation type="journal article" date="2007" name="PLoS Biol.">
        <title>Survey sequencing and comparative analysis of the elephant shark (Callorhinchus milii) genome.</title>
        <authorList>
            <person name="Venkatesh B."/>
            <person name="Kirkness E.F."/>
            <person name="Loh Y.H."/>
            <person name="Halpern A.L."/>
            <person name="Lee A.P."/>
            <person name="Johnson J."/>
            <person name="Dandona N."/>
            <person name="Viswanathan L.D."/>
            <person name="Tay A."/>
            <person name="Venter J.C."/>
            <person name="Strausberg R.L."/>
            <person name="Brenner S."/>
        </authorList>
    </citation>
    <scope>NUCLEOTIDE SEQUENCE [LARGE SCALE GENOMIC DNA]</scope>
</reference>
<comment type="function">
    <text evidence="4">Involved in cytoskeletal rearrangements required for phagocytosis of apoptotic cells and cell motility. Acts in association with DOCK1 and CRK. Was initially proposed to be required in complex with DOCK1 to activate Rac Rho small GTPases. May enhance the guanine nucleotide exchange factor (GEF) activity of DOCK1.</text>
</comment>
<dbReference type="PROSITE" id="PS51335">
    <property type="entry name" value="ELMO"/>
    <property type="match status" value="1"/>
</dbReference>
<dbReference type="Proteomes" id="UP000314986">
    <property type="component" value="Unassembled WGS sequence"/>
</dbReference>
<accession>A0A4W3GQB8</accession>
<dbReference type="GO" id="GO:0007015">
    <property type="term" value="P:actin filament organization"/>
    <property type="evidence" value="ECO:0007669"/>
    <property type="project" value="TreeGrafter"/>
</dbReference>
<dbReference type="AlphaFoldDB" id="A0A4W3GQB8"/>
<reference evidence="6" key="5">
    <citation type="submission" date="2025-09" db="UniProtKB">
        <authorList>
            <consortium name="Ensembl"/>
        </authorList>
    </citation>
    <scope>IDENTIFICATION</scope>
</reference>
<reference evidence="7" key="3">
    <citation type="journal article" date="2014" name="Nature">
        <title>Elephant shark genome provides unique insights into gnathostome evolution.</title>
        <authorList>
            <consortium name="International Elephant Shark Genome Sequencing Consortium"/>
            <person name="Venkatesh B."/>
            <person name="Lee A.P."/>
            <person name="Ravi V."/>
            <person name="Maurya A.K."/>
            <person name="Lian M.M."/>
            <person name="Swann J.B."/>
            <person name="Ohta Y."/>
            <person name="Flajnik M.F."/>
            <person name="Sutoh Y."/>
            <person name="Kasahara M."/>
            <person name="Hoon S."/>
            <person name="Gangu V."/>
            <person name="Roy S.W."/>
            <person name="Irimia M."/>
            <person name="Korzh V."/>
            <person name="Kondrychyn I."/>
            <person name="Lim Z.W."/>
            <person name="Tay B.H."/>
            <person name="Tohari S."/>
            <person name="Kong K.W."/>
            <person name="Ho S."/>
            <person name="Lorente-Galdos B."/>
            <person name="Quilez J."/>
            <person name="Marques-Bonet T."/>
            <person name="Raney B.J."/>
            <person name="Ingham P.W."/>
            <person name="Tay A."/>
            <person name="Hillier L.W."/>
            <person name="Minx P."/>
            <person name="Boehm T."/>
            <person name="Wilson R.K."/>
            <person name="Brenner S."/>
            <person name="Warren W.C."/>
        </authorList>
    </citation>
    <scope>NUCLEOTIDE SEQUENCE [LARGE SCALE GENOMIC DNA]</scope>
</reference>
<dbReference type="GO" id="GO:0006915">
    <property type="term" value="P:apoptotic process"/>
    <property type="evidence" value="ECO:0007669"/>
    <property type="project" value="UniProtKB-KW"/>
</dbReference>
<dbReference type="Pfam" id="PF11841">
    <property type="entry name" value="ELMO_ARM"/>
    <property type="match status" value="1"/>
</dbReference>
<gene>
    <name evidence="6" type="primary">elmo1</name>
</gene>
<organism evidence="6 7">
    <name type="scientific">Callorhinchus milii</name>
    <name type="common">Ghost shark</name>
    <dbReference type="NCBI Taxonomy" id="7868"/>
    <lineage>
        <taxon>Eukaryota</taxon>
        <taxon>Metazoa</taxon>
        <taxon>Chordata</taxon>
        <taxon>Craniata</taxon>
        <taxon>Vertebrata</taxon>
        <taxon>Chondrichthyes</taxon>
        <taxon>Holocephali</taxon>
        <taxon>Chimaeriformes</taxon>
        <taxon>Callorhinchidae</taxon>
        <taxon>Callorhinchus</taxon>
    </lineage>
</organism>
<sequence length="710" mass="81407">MPPPSDSVKVAIEWPGAFPKLMEIDQVRRVCIWTLVNPENYALQHADSNNFYITEKNRNEIKNGAILRLTQSPSQAAEGLHGRIQSSSMDAKLEALKDLASYSRDITFAQEFINLDGISLLTQMVESGNDFGDMLSFSLTAFVELMDHGIVSWDTFSVAFIKKIASYVNKTGMDVSVLQRSLAILESMVLNSYDLYQKVAQEITIGQLIPHLQGTDPDIQTYTIAVINALFLKAPDDKRQHKNVNFFVFCSAQEMASILAQKQLRNIILNHVIRGNRTIQTEMAHQLYVLQILTFNLLEDRMMTKMDPQDQAQRDIIFELRRIAFDVESEPSNSGSIEKRKSMYTRDYKKLGFINHVNPAMDFTETPPGMLALDNMLYFAKHQQDAYIRIVLENSSREDKHECPFGRSSIELTRMLCEILRVGELPSDTCNDFHPMFFIHDRAFEEFFCICIQLLNKTWKEMRATSEDFNKVMQVVKEQIMRALNTKPNSLDQFKSKLQNLSYTEILKIRQSERMNQEDFQSRPILELREKIQPEIMELIKQQRLNRLCEGTCFRKISSRRRQGTGKWHCVSAVAAAGVLPLTEGFLYLTVPVADIKAIVTGKDCPHMKEKGALKQNKELLEHAFSILYDPDDSLNFIAPGKHEYCVWTDGLNALLGKEMMSELTKNDLDTLLSMEMKLRLLDLENIQIPEAPPPIPKEPSNYDFVYDCN</sequence>
<protein>
    <submittedName>
        <fullName evidence="6">Engulfment and cell motility 1 (ced-12 homolog, C. elegans)</fullName>
    </submittedName>
</protein>
<dbReference type="InterPro" id="IPR016024">
    <property type="entry name" value="ARM-type_fold"/>
</dbReference>
<dbReference type="FunFam" id="1.25.10.10:FF:000049">
    <property type="entry name" value="Engulfment and cell motility 1 (Ced-12 homolog)"/>
    <property type="match status" value="1"/>
</dbReference>
<dbReference type="GO" id="GO:0048870">
    <property type="term" value="P:cell motility"/>
    <property type="evidence" value="ECO:0007669"/>
    <property type="project" value="TreeGrafter"/>
</dbReference>
<keyword evidence="1" id="KW-0053">Apoptosis</keyword>
<dbReference type="GO" id="GO:0005886">
    <property type="term" value="C:plasma membrane"/>
    <property type="evidence" value="ECO:0007669"/>
    <property type="project" value="TreeGrafter"/>
</dbReference>
<dbReference type="SUPFAM" id="SSF50729">
    <property type="entry name" value="PH domain-like"/>
    <property type="match status" value="1"/>
</dbReference>
<keyword evidence="7" id="KW-1185">Reference proteome</keyword>
<evidence type="ECO:0000256" key="1">
    <source>
        <dbReference type="ARBA" id="ARBA00022703"/>
    </source>
</evidence>
<proteinExistence type="predicted"/>
<dbReference type="InterPro" id="IPR006816">
    <property type="entry name" value="ELMO_dom"/>
</dbReference>
<name>A0A4W3GQB8_CALMI</name>